<dbReference type="Proteomes" id="UP000657918">
    <property type="component" value="Unassembled WGS sequence"/>
</dbReference>
<comment type="caution">
    <text evidence="1">The sequence shown here is derived from an EMBL/GenBank/DDBJ whole genome shotgun (WGS) entry which is preliminary data.</text>
</comment>
<protein>
    <submittedName>
        <fullName evidence="1">Uncharacterized protein</fullName>
    </submittedName>
</protein>
<name>A0A835J7K8_9ROSI</name>
<dbReference type="EMBL" id="JADGMS010000017">
    <property type="protein sequence ID" value="KAF9663224.1"/>
    <property type="molecule type" value="Genomic_DNA"/>
</dbReference>
<reference evidence="1 2" key="1">
    <citation type="submission" date="2020-10" db="EMBL/GenBank/DDBJ databases">
        <title>Plant Genome Project.</title>
        <authorList>
            <person name="Zhang R.-G."/>
        </authorList>
    </citation>
    <scope>NUCLEOTIDE SEQUENCE [LARGE SCALE GENOMIC DNA]</scope>
    <source>
        <strain evidence="1">FAFU-HL-1</strain>
        <tissue evidence="1">Leaf</tissue>
    </source>
</reference>
<dbReference type="InterPro" id="IPR011009">
    <property type="entry name" value="Kinase-like_dom_sf"/>
</dbReference>
<organism evidence="1 2">
    <name type="scientific">Salix dunnii</name>
    <dbReference type="NCBI Taxonomy" id="1413687"/>
    <lineage>
        <taxon>Eukaryota</taxon>
        <taxon>Viridiplantae</taxon>
        <taxon>Streptophyta</taxon>
        <taxon>Embryophyta</taxon>
        <taxon>Tracheophyta</taxon>
        <taxon>Spermatophyta</taxon>
        <taxon>Magnoliopsida</taxon>
        <taxon>eudicotyledons</taxon>
        <taxon>Gunneridae</taxon>
        <taxon>Pentapetalae</taxon>
        <taxon>rosids</taxon>
        <taxon>fabids</taxon>
        <taxon>Malpighiales</taxon>
        <taxon>Salicaceae</taxon>
        <taxon>Saliceae</taxon>
        <taxon>Salix</taxon>
    </lineage>
</organism>
<evidence type="ECO:0000313" key="1">
    <source>
        <dbReference type="EMBL" id="KAF9663224.1"/>
    </source>
</evidence>
<dbReference type="AlphaFoldDB" id="A0A835J7K8"/>
<proteinExistence type="predicted"/>
<accession>A0A835J7K8</accession>
<evidence type="ECO:0000313" key="2">
    <source>
        <dbReference type="Proteomes" id="UP000657918"/>
    </source>
</evidence>
<dbReference type="SUPFAM" id="SSF56112">
    <property type="entry name" value="Protein kinase-like (PK-like)"/>
    <property type="match status" value="1"/>
</dbReference>
<gene>
    <name evidence="1" type="ORF">SADUNF_Sadunf17G0016000</name>
</gene>
<keyword evidence="2" id="KW-1185">Reference proteome</keyword>
<sequence>MSLYPVLLNISQPSCSYFIKQSITAQIRSKSGMRIDLSVSILFINSDGNHFSYDMFGSDFPSDLWSLGCTWTEMSTRKHPRYQNGNDKGGLTCGASKFLAVSSGIKVGEAPLSVPSVLAIFL</sequence>